<evidence type="ECO:0000313" key="2">
    <source>
        <dbReference type="Proteomes" id="UP000696573"/>
    </source>
</evidence>
<protein>
    <submittedName>
        <fullName evidence="1">Uncharacterized protein</fullName>
    </submittedName>
</protein>
<gene>
    <name evidence="1" type="ORF">CRHIZ90672A_00005787</name>
</gene>
<organism evidence="1 2">
    <name type="scientific">Clonostachys rhizophaga</name>
    <dbReference type="NCBI Taxonomy" id="160324"/>
    <lineage>
        <taxon>Eukaryota</taxon>
        <taxon>Fungi</taxon>
        <taxon>Dikarya</taxon>
        <taxon>Ascomycota</taxon>
        <taxon>Pezizomycotina</taxon>
        <taxon>Sordariomycetes</taxon>
        <taxon>Hypocreomycetidae</taxon>
        <taxon>Hypocreales</taxon>
        <taxon>Bionectriaceae</taxon>
        <taxon>Clonostachys</taxon>
    </lineage>
</organism>
<dbReference type="EMBL" id="CABFNQ020000762">
    <property type="protein sequence ID" value="CAH0040004.1"/>
    <property type="molecule type" value="Genomic_DNA"/>
</dbReference>
<dbReference type="OrthoDB" id="5090029at2759"/>
<sequence>MKKRGFSDLPRDVQDAIWELVLRDIRIRHHPKKPLDLGRTLAIAAVNQSARICVFRVGIHRLINRGLCARSDTHWGIFLPDLDKHTLTVSADAFYQYPGIIEPKRQSQGSEQGSHTVAILRNARRLIIYDERSEILCQSISDHLAEGSSGLLKAKDALPRRLRSPIDFITNELGDLSGDFARLESVTYVGKQADWSWWMGDEYRVHGPEVVSRPPSQPHGTKSHGEYENMVGYFEERGISDDTGIEWGDFSGFTIDPREQWDFRRCWKDIPKKWRVNPKIGLRGFSYNSSSCGGVWAGFRLYLGESPRLEFSPLHWEDVKQYMYSFQTTSSGNPLPAIAHGPNSMPLRSSPHHCWEPVDGAFDSIGDTQGVDWRAPVDFSIPHPSWDPEEYMNPEFDGALSSEQQKELRYFNRHRILTLFNLVVLQKLYNLGLPDFSLYEEE</sequence>
<name>A0A9N9VZD0_9HYPO</name>
<accession>A0A9N9VZD0</accession>
<keyword evidence="2" id="KW-1185">Reference proteome</keyword>
<dbReference type="Proteomes" id="UP000696573">
    <property type="component" value="Unassembled WGS sequence"/>
</dbReference>
<proteinExistence type="predicted"/>
<evidence type="ECO:0000313" key="1">
    <source>
        <dbReference type="EMBL" id="CAH0040004.1"/>
    </source>
</evidence>
<reference evidence="1" key="1">
    <citation type="submission" date="2021-10" db="EMBL/GenBank/DDBJ databases">
        <authorList>
            <person name="Piombo E."/>
        </authorList>
    </citation>
    <scope>NUCLEOTIDE SEQUENCE</scope>
</reference>
<dbReference type="AlphaFoldDB" id="A0A9N9VZD0"/>
<comment type="caution">
    <text evidence="1">The sequence shown here is derived from an EMBL/GenBank/DDBJ whole genome shotgun (WGS) entry which is preliminary data.</text>
</comment>